<accession>A0A9X0MI48</accession>
<dbReference type="EMBL" id="LOMO01000025">
    <property type="protein sequence ID" value="KXY47663.1"/>
    <property type="molecule type" value="Genomic_DNA"/>
</dbReference>
<feature type="region of interest" description="Disordered" evidence="1">
    <location>
        <begin position="1"/>
        <end position="121"/>
    </location>
</feature>
<dbReference type="InterPro" id="IPR008160">
    <property type="entry name" value="Collagen"/>
</dbReference>
<feature type="compositionally biased region" description="Low complexity" evidence="1">
    <location>
        <begin position="62"/>
        <end position="115"/>
    </location>
</feature>
<dbReference type="PANTHER" id="PTHR24637">
    <property type="entry name" value="COLLAGEN"/>
    <property type="match status" value="1"/>
</dbReference>
<feature type="compositionally biased region" description="Pro residues" evidence="1">
    <location>
        <begin position="1"/>
        <end position="36"/>
    </location>
</feature>
<dbReference type="PANTHER" id="PTHR24637:SF421">
    <property type="entry name" value="CUTICLE COLLAGEN DPY-2"/>
    <property type="match status" value="1"/>
</dbReference>
<organism evidence="2 3">
    <name type="scientific">Bacillus cereus</name>
    <dbReference type="NCBI Taxonomy" id="1396"/>
    <lineage>
        <taxon>Bacteria</taxon>
        <taxon>Bacillati</taxon>
        <taxon>Bacillota</taxon>
        <taxon>Bacilli</taxon>
        <taxon>Bacillales</taxon>
        <taxon>Bacillaceae</taxon>
        <taxon>Bacillus</taxon>
        <taxon>Bacillus cereus group</taxon>
    </lineage>
</organism>
<comment type="caution">
    <text evidence="2">The sequence shown here is derived from an EMBL/GenBank/DDBJ whole genome shotgun (WGS) entry which is preliminary data.</text>
</comment>
<evidence type="ECO:0008006" key="4">
    <source>
        <dbReference type="Google" id="ProtNLM"/>
    </source>
</evidence>
<dbReference type="RefSeq" id="WP_061663064.1">
    <property type="nucleotide sequence ID" value="NZ_LOMO01000025.1"/>
</dbReference>
<reference evidence="2 3" key="1">
    <citation type="submission" date="2015-12" db="EMBL/GenBank/DDBJ databases">
        <title>Bacillus cereus Group isolate.</title>
        <authorList>
            <person name="Kovac J."/>
        </authorList>
    </citation>
    <scope>NUCLEOTIDE SEQUENCE [LARGE SCALE GENOMIC DNA]</scope>
    <source>
        <strain evidence="2 3">FSL K6-0073</strain>
    </source>
</reference>
<dbReference type="Proteomes" id="UP000075476">
    <property type="component" value="Unassembled WGS sequence"/>
</dbReference>
<feature type="non-terminal residue" evidence="2">
    <location>
        <position position="1"/>
    </location>
</feature>
<sequence>PGPPGPTGPTGPSGGPPGPPGPTGPTGPSGGPPGPTGPTGITGPTGATGLQGIPGPFGPTGPQGVQGIQGEPGPEGPTGPQGVQGIQGEPGPEGPTGPQGVQGIQGEPGIQGPTGPNIPPTFLNTAKSSTETVLSLQPITNFGTISAITRSTLSFDTVSGTATIFNEGTYKLEYHILTSLVNTTSPMVFAITINGANDFSQSTGTFVPGSQISLGIIRNLAANTTIQLVNISNESVILAPQIAATGFTRPIVIFNVYRLF</sequence>
<dbReference type="Pfam" id="PF01391">
    <property type="entry name" value="Collagen"/>
    <property type="match status" value="1"/>
</dbReference>
<gene>
    <name evidence="2" type="ORF">AT268_25560</name>
</gene>
<feature type="compositionally biased region" description="Low complexity" evidence="1">
    <location>
        <begin position="38"/>
        <end position="48"/>
    </location>
</feature>
<dbReference type="AlphaFoldDB" id="A0A9X0MI48"/>
<evidence type="ECO:0000313" key="3">
    <source>
        <dbReference type="Proteomes" id="UP000075476"/>
    </source>
</evidence>
<proteinExistence type="predicted"/>
<evidence type="ECO:0000256" key="1">
    <source>
        <dbReference type="SAM" id="MobiDB-lite"/>
    </source>
</evidence>
<protein>
    <recommendedName>
        <fullName evidence="4">Collagen-like protein</fullName>
    </recommendedName>
</protein>
<name>A0A9X0MI48_BACCE</name>
<evidence type="ECO:0000313" key="2">
    <source>
        <dbReference type="EMBL" id="KXY47663.1"/>
    </source>
</evidence>